<dbReference type="eggNOG" id="KOG3056">
    <property type="taxonomic scope" value="Eukaryota"/>
</dbReference>
<feature type="region of interest" description="Disordered" evidence="9">
    <location>
        <begin position="278"/>
        <end position="304"/>
    </location>
</feature>
<dbReference type="InParanoid" id="A0A0D2VJV4"/>
<feature type="region of interest" description="Disordered" evidence="9">
    <location>
        <begin position="103"/>
        <end position="153"/>
    </location>
</feature>
<dbReference type="STRING" id="595528.A0A0D2VJV4"/>
<dbReference type="GO" id="GO:0006270">
    <property type="term" value="P:DNA replication initiation"/>
    <property type="evidence" value="ECO:0007669"/>
    <property type="project" value="InterPro"/>
</dbReference>
<feature type="region of interest" description="Disordered" evidence="9">
    <location>
        <begin position="910"/>
        <end position="953"/>
    </location>
</feature>
<feature type="compositionally biased region" description="Basic and acidic residues" evidence="9">
    <location>
        <begin position="62"/>
        <end position="88"/>
    </location>
</feature>
<keyword evidence="8" id="KW-0539">Nucleus</keyword>
<dbReference type="InterPro" id="IPR055065">
    <property type="entry name" value="OB_MCM10"/>
</dbReference>
<dbReference type="AlphaFoldDB" id="A0A0D2VJV4"/>
<proteinExistence type="inferred from homology"/>
<feature type="region of interest" description="Disordered" evidence="9">
    <location>
        <begin position="62"/>
        <end position="90"/>
    </location>
</feature>
<dbReference type="OrthoDB" id="273123at2759"/>
<evidence type="ECO:0000259" key="10">
    <source>
        <dbReference type="SMART" id="SM01280"/>
    </source>
</evidence>
<feature type="compositionally biased region" description="Low complexity" evidence="9">
    <location>
        <begin position="171"/>
        <end position="192"/>
    </location>
</feature>
<feature type="compositionally biased region" description="Polar residues" evidence="9">
    <location>
        <begin position="251"/>
        <end position="261"/>
    </location>
</feature>
<feature type="compositionally biased region" description="Polar residues" evidence="9">
    <location>
        <begin position="737"/>
        <end position="749"/>
    </location>
</feature>
<evidence type="ECO:0000256" key="6">
    <source>
        <dbReference type="ARBA" id="ARBA00022771"/>
    </source>
</evidence>
<name>A0A0D2VJV4_CAPO3</name>
<feature type="compositionally biased region" description="Basic and acidic residues" evidence="9">
    <location>
        <begin position="114"/>
        <end position="131"/>
    </location>
</feature>
<keyword evidence="12" id="KW-1185">Reference proteome</keyword>
<dbReference type="GO" id="GO:0043596">
    <property type="term" value="C:nuclear replication fork"/>
    <property type="evidence" value="ECO:0007669"/>
    <property type="project" value="TreeGrafter"/>
</dbReference>
<dbReference type="Pfam" id="PF22379">
    <property type="entry name" value="OB_MCM10"/>
    <property type="match status" value="1"/>
</dbReference>
<dbReference type="PANTHER" id="PTHR13454:SF11">
    <property type="entry name" value="PROTEIN MCM10 HOMOLOG"/>
    <property type="match status" value="1"/>
</dbReference>
<dbReference type="PANTHER" id="PTHR13454">
    <property type="entry name" value="PROTEIN MCM10 HOMOLOG"/>
    <property type="match status" value="1"/>
</dbReference>
<evidence type="ECO:0000256" key="7">
    <source>
        <dbReference type="ARBA" id="ARBA00022833"/>
    </source>
</evidence>
<reference evidence="12" key="1">
    <citation type="submission" date="2011-02" db="EMBL/GenBank/DDBJ databases">
        <title>The Genome Sequence of Capsaspora owczarzaki ATCC 30864.</title>
        <authorList>
            <person name="Russ C."/>
            <person name="Cuomo C."/>
            <person name="Burger G."/>
            <person name="Gray M.W."/>
            <person name="Holland P.W.H."/>
            <person name="King N."/>
            <person name="Lang F.B.F."/>
            <person name="Roger A.J."/>
            <person name="Ruiz-Trillo I."/>
            <person name="Young S.K."/>
            <person name="Zeng Q."/>
            <person name="Gargeya S."/>
            <person name="Alvarado L."/>
            <person name="Berlin A."/>
            <person name="Chapman S.B."/>
            <person name="Chen Z."/>
            <person name="Freedman E."/>
            <person name="Gellesch M."/>
            <person name="Goldberg J."/>
            <person name="Griggs A."/>
            <person name="Gujja S."/>
            <person name="Heilman E."/>
            <person name="Heiman D."/>
            <person name="Howarth C."/>
            <person name="Mehta T."/>
            <person name="Neiman D."/>
            <person name="Pearson M."/>
            <person name="Roberts A."/>
            <person name="Saif S."/>
            <person name="Shea T."/>
            <person name="Shenoy N."/>
            <person name="Sisk P."/>
            <person name="Stolte C."/>
            <person name="Sykes S."/>
            <person name="White J."/>
            <person name="Yandava C."/>
            <person name="Haas B."/>
            <person name="Nusbaum C."/>
            <person name="Birren B."/>
        </authorList>
    </citation>
    <scope>NUCLEOTIDE SEQUENCE</scope>
    <source>
        <strain evidence="12">ATCC 30864</strain>
    </source>
</reference>
<dbReference type="InterPro" id="IPR040184">
    <property type="entry name" value="Mcm10"/>
</dbReference>
<feature type="compositionally biased region" description="Polar residues" evidence="9">
    <location>
        <begin position="132"/>
        <end position="141"/>
    </location>
</feature>
<dbReference type="GO" id="GO:0008270">
    <property type="term" value="F:zinc ion binding"/>
    <property type="evidence" value="ECO:0007669"/>
    <property type="project" value="UniProtKB-KW"/>
</dbReference>
<evidence type="ECO:0000313" key="11">
    <source>
        <dbReference type="EMBL" id="KJE90287.1"/>
    </source>
</evidence>
<feature type="domain" description="Replication factor Mcm10 C-terminal" evidence="10">
    <location>
        <begin position="680"/>
        <end position="1121"/>
    </location>
</feature>
<keyword evidence="6" id="KW-0863">Zinc-finger</keyword>
<feature type="compositionally biased region" description="Low complexity" evidence="9">
    <location>
        <begin position="238"/>
        <end position="249"/>
    </location>
</feature>
<dbReference type="InterPro" id="IPR012340">
    <property type="entry name" value="NA-bd_OB-fold"/>
</dbReference>
<feature type="compositionally biased region" description="Low complexity" evidence="9">
    <location>
        <begin position="283"/>
        <end position="302"/>
    </location>
</feature>
<comment type="similarity">
    <text evidence="2">Belongs to the MCM10 family.</text>
</comment>
<dbReference type="EMBL" id="KE346361">
    <property type="protein sequence ID" value="KJE90287.1"/>
    <property type="molecule type" value="Genomic_DNA"/>
</dbReference>
<feature type="compositionally biased region" description="Basic and acidic residues" evidence="9">
    <location>
        <begin position="774"/>
        <end position="792"/>
    </location>
</feature>
<feature type="region of interest" description="Disordered" evidence="9">
    <location>
        <begin position="968"/>
        <end position="989"/>
    </location>
</feature>
<evidence type="ECO:0000256" key="9">
    <source>
        <dbReference type="SAM" id="MobiDB-lite"/>
    </source>
</evidence>
<keyword evidence="4" id="KW-0235">DNA replication</keyword>
<keyword evidence="7" id="KW-0862">Zinc</keyword>
<gene>
    <name evidence="11" type="ORF">CAOG_001620</name>
</gene>
<evidence type="ECO:0000313" key="12">
    <source>
        <dbReference type="Proteomes" id="UP000008743"/>
    </source>
</evidence>
<dbReference type="InterPro" id="IPR015411">
    <property type="entry name" value="Rep_factor_Mcm10_C"/>
</dbReference>
<dbReference type="InterPro" id="IPR015408">
    <property type="entry name" value="Znf_Mcm10/DnaG"/>
</dbReference>
<evidence type="ECO:0000256" key="2">
    <source>
        <dbReference type="ARBA" id="ARBA00009679"/>
    </source>
</evidence>
<feature type="region of interest" description="Disordered" evidence="9">
    <location>
        <begin position="729"/>
        <end position="751"/>
    </location>
</feature>
<feature type="region of interest" description="Disordered" evidence="9">
    <location>
        <begin position="171"/>
        <end position="265"/>
    </location>
</feature>
<evidence type="ECO:0000256" key="3">
    <source>
        <dbReference type="ARBA" id="ARBA00017770"/>
    </source>
</evidence>
<dbReference type="Pfam" id="PF09329">
    <property type="entry name" value="zf-primase"/>
    <property type="match status" value="1"/>
</dbReference>
<evidence type="ECO:0000256" key="8">
    <source>
        <dbReference type="ARBA" id="ARBA00023242"/>
    </source>
</evidence>
<feature type="compositionally biased region" description="Acidic residues" evidence="9">
    <location>
        <begin position="142"/>
        <end position="152"/>
    </location>
</feature>
<dbReference type="Gene3D" id="2.40.50.140">
    <property type="entry name" value="Nucleic acid-binding proteins"/>
    <property type="match status" value="1"/>
</dbReference>
<feature type="compositionally biased region" description="Polar residues" evidence="9">
    <location>
        <begin position="354"/>
        <end position="370"/>
    </location>
</feature>
<evidence type="ECO:0000256" key="1">
    <source>
        <dbReference type="ARBA" id="ARBA00004123"/>
    </source>
</evidence>
<feature type="compositionally biased region" description="Low complexity" evidence="9">
    <location>
        <begin position="384"/>
        <end position="406"/>
    </location>
</feature>
<protein>
    <recommendedName>
        <fullName evidence="3">Protein MCM10 homolog</fullName>
    </recommendedName>
</protein>
<organism evidence="11 12">
    <name type="scientific">Capsaspora owczarzaki (strain ATCC 30864)</name>
    <dbReference type="NCBI Taxonomy" id="595528"/>
    <lineage>
        <taxon>Eukaryota</taxon>
        <taxon>Filasterea</taxon>
        <taxon>Capsaspora</taxon>
    </lineage>
</organism>
<sequence>MSSTMLVGDYGQAQGSEIIIIIRVIMRMDVVSHSRSFGQHMASDNDDDRGDESWLDHDAAAANDHDDYDDHDHDDNHHHNDHGLNHDDDLGDLLAGMAEAAEHECNQHDSNSVSDDRHAETDHQHDNDRDNSTNVTNGNSYDNDEEDDEDDEVARLQAQLNEAKARKAAKLAGRLEASSTNTTATTPTGSAAQPALRDTNHDRVTDASDGPRNALAFTAQTSERKTASFPPKPATLDPQAPRAPTARPPGSESSATQSTPLGTRINRVEQRNLAISGHHRSTDQSPPTASAAAAPARQSTAPLQEGLTELEKIRMEEDTPARSTQTPEQRAAHRAGLNQLRSGLGDDAKDLSLGNASSRSDTSAASQNSPALKPRSDFFKPAFTTQSSPAQNTPPTTSSSPAHAASTPIATRHVLAVSDPPQAAKPAFLSPADVLSNADLAPPRATTSMIGQKRHDNVSLCVEPFSGLRLVNRVVPEASFAEMVGGRRNIPLVQLQSHVPLVIRGLASNPPVVYDWFTIGVLCDKGPVRTTKNGQPFVFWTLVDLKGNELSLFMFQKVASVHNKETIGAVFALLNPQPMPAKGGTGAQPAIESRPSVKIEEAGKLLKLGSSADLGFCKGKRKDGANCTMALDVTGGDYCKFHVAKAYKEKRSARMELNSNFAPKVFDNGWKQPAQTAAGKAPPPVGVLINRTAQAAASFRFAADGSPLSHRAAAAIMDSQDGMTVMLQDMQRKSSDAAKQTAQNPSAQQAAADPLAQVVKFCSPSARHLASEAAAERESDLRDSQSEPRSLERGGSFNGVDRADRQTGRTDPAIVRQLGFDPYHRNGLAKDNNETGSTYELVKKAQKIFQTLPGTQSDASGLPQLSAFGMGLQPAQRTVQLSTTARPAAKAGDEYDRNLALAVARVRMNGPIQRQDPNAIPRAKRSAVDPAAQEHGAENMSRSSAEADPDSQRNFDAHAVKRSRLSGVLGELDESSKQELTAAKSTHVDAANTEQMRRFRDQVSHLEEMDKMVAKMEEQTEAKIDGFRCRECNYTDDTPHGDCRKQQHFLERVKVVKRWFSCVKCKFRTTTINQRIPMQSCSHCDSNQFVPAPSTNVNKFKPARRPDEEGLQPRGLEVAKYGERFIK</sequence>
<feature type="region of interest" description="Disordered" evidence="9">
    <location>
        <begin position="341"/>
        <end position="406"/>
    </location>
</feature>
<dbReference type="Pfam" id="PF24863">
    <property type="entry name" value="zf-CCCH_Mcm10"/>
    <property type="match status" value="1"/>
</dbReference>
<dbReference type="Proteomes" id="UP000008743">
    <property type="component" value="Unassembled WGS sequence"/>
</dbReference>
<dbReference type="GO" id="GO:0003688">
    <property type="term" value="F:DNA replication origin binding"/>
    <property type="evidence" value="ECO:0007669"/>
    <property type="project" value="TreeGrafter"/>
</dbReference>
<feature type="region of interest" description="Disordered" evidence="9">
    <location>
        <begin position="770"/>
        <end position="814"/>
    </location>
</feature>
<dbReference type="GO" id="GO:0003697">
    <property type="term" value="F:single-stranded DNA binding"/>
    <property type="evidence" value="ECO:0007669"/>
    <property type="project" value="InterPro"/>
</dbReference>
<keyword evidence="5" id="KW-0479">Metal-binding</keyword>
<evidence type="ECO:0000256" key="4">
    <source>
        <dbReference type="ARBA" id="ARBA00022705"/>
    </source>
</evidence>
<feature type="region of interest" description="Disordered" evidence="9">
    <location>
        <begin position="314"/>
        <end position="333"/>
    </location>
</feature>
<dbReference type="PhylomeDB" id="A0A0D2VJV4"/>
<evidence type="ECO:0000256" key="5">
    <source>
        <dbReference type="ARBA" id="ARBA00022723"/>
    </source>
</evidence>
<dbReference type="SMART" id="SM01280">
    <property type="entry name" value="Mcm10"/>
    <property type="match status" value="1"/>
</dbReference>
<comment type="subcellular location">
    <subcellularLocation>
        <location evidence="1">Nucleus</location>
    </subcellularLocation>
</comment>
<accession>A0A0D2VJV4</accession>